<dbReference type="Proteomes" id="UP000464957">
    <property type="component" value="Segment"/>
</dbReference>
<reference evidence="1 2" key="1">
    <citation type="submission" date="2019-12" db="EMBL/GenBank/DDBJ databases">
        <authorList>
            <person name="Harris M."/>
            <person name="Ho T.C."/>
            <person name="Fruchtman H."/>
            <person name="Garin M."/>
            <person name="Kubatin V."/>
            <person name="Lu T."/>
            <person name="Xue L."/>
            <person name="Marr M.T."/>
        </authorList>
    </citation>
    <scope>NUCLEOTIDE SEQUENCE [LARGE SCALE GENOMIC DNA]</scope>
</reference>
<organism evidence="1 2">
    <name type="scientific">Vibrio phage VH1_2019</name>
    <dbReference type="NCBI Taxonomy" id="2686307"/>
    <lineage>
        <taxon>Viruses</taxon>
        <taxon>Duplodnaviria</taxon>
        <taxon>Heunggongvirae</taxon>
        <taxon>Uroviricota</taxon>
        <taxon>Caudoviricetes</taxon>
        <taxon>Pantevenvirales</taxon>
        <taxon>Straboviridae</taxon>
        <taxon>Schizotequatrovirus</taxon>
        <taxon>Schizotequatrovirus KVP40</taxon>
    </lineage>
</organism>
<protein>
    <submittedName>
        <fullName evidence="1">Uncharacterized protein</fullName>
    </submittedName>
</protein>
<dbReference type="EMBL" id="MN794232">
    <property type="protein sequence ID" value="QHJ74505.1"/>
    <property type="molecule type" value="Genomic_DNA"/>
</dbReference>
<name>A0A6B9STI9_9CAUD</name>
<proteinExistence type="predicted"/>
<sequence length="88" mass="9962">MSQQTPEQVIEQKEAQIKDLKVRTFDLQEALQAERNSFGQFVGVLAQLLDFDQEKASSLQNYVDEVAYLTGKAERPVEGDGEKEKEAE</sequence>
<gene>
    <name evidence="1" type="ORF">VH12019_00205</name>
</gene>
<evidence type="ECO:0000313" key="2">
    <source>
        <dbReference type="Proteomes" id="UP000464957"/>
    </source>
</evidence>
<evidence type="ECO:0000313" key="1">
    <source>
        <dbReference type="EMBL" id="QHJ74505.1"/>
    </source>
</evidence>
<accession>A0A6B9STI9</accession>